<keyword evidence="3" id="KW-1185">Reference proteome</keyword>
<evidence type="ECO:0000313" key="2">
    <source>
        <dbReference type="EMBL" id="MFC5569634.1"/>
    </source>
</evidence>
<feature type="signal peptide" evidence="1">
    <location>
        <begin position="1"/>
        <end position="20"/>
    </location>
</feature>
<evidence type="ECO:0000313" key="3">
    <source>
        <dbReference type="Proteomes" id="UP001596036"/>
    </source>
</evidence>
<comment type="caution">
    <text evidence="2">The sequence shown here is derived from an EMBL/GenBank/DDBJ whole genome shotgun (WGS) entry which is preliminary data.</text>
</comment>
<dbReference type="EMBL" id="JBHSNM010000001">
    <property type="protein sequence ID" value="MFC5569634.1"/>
    <property type="molecule type" value="Genomic_DNA"/>
</dbReference>
<evidence type="ECO:0000256" key="1">
    <source>
        <dbReference type="SAM" id="SignalP"/>
    </source>
</evidence>
<sequence>MKFKLLMALALCLAAGTAFAGETDTCKEGCTPGYWKQSQHFGNWTPPYTPDTNLRDVFVTSPVELIPDDTLLEALNYTGGPGVSGATQILLRAAVAALLNASSPDVSFPVSVGHVVDTTISRIETQYRPTILTRATYFDSINNLGCPLARAP</sequence>
<dbReference type="Proteomes" id="UP001596036">
    <property type="component" value="Unassembled WGS sequence"/>
</dbReference>
<keyword evidence="1" id="KW-0732">Signal</keyword>
<organism evidence="2 3">
    <name type="scientific">Lysobacter yangpyeongensis</name>
    <dbReference type="NCBI Taxonomy" id="346182"/>
    <lineage>
        <taxon>Bacteria</taxon>
        <taxon>Pseudomonadati</taxon>
        <taxon>Pseudomonadota</taxon>
        <taxon>Gammaproteobacteria</taxon>
        <taxon>Lysobacterales</taxon>
        <taxon>Lysobacteraceae</taxon>
        <taxon>Lysobacter</taxon>
    </lineage>
</organism>
<name>A0ABW0SKY3_9GAMM</name>
<accession>A0ABW0SKY3</accession>
<proteinExistence type="predicted"/>
<gene>
    <name evidence="2" type="ORF">ACFPN1_06125</name>
</gene>
<feature type="chain" id="PRO_5047382445" evidence="1">
    <location>
        <begin position="21"/>
        <end position="152"/>
    </location>
</feature>
<reference evidence="3" key="1">
    <citation type="journal article" date="2019" name="Int. J. Syst. Evol. Microbiol.">
        <title>The Global Catalogue of Microorganisms (GCM) 10K type strain sequencing project: providing services to taxonomists for standard genome sequencing and annotation.</title>
        <authorList>
            <consortium name="The Broad Institute Genomics Platform"/>
            <consortium name="The Broad Institute Genome Sequencing Center for Infectious Disease"/>
            <person name="Wu L."/>
            <person name="Ma J."/>
        </authorList>
    </citation>
    <scope>NUCLEOTIDE SEQUENCE [LARGE SCALE GENOMIC DNA]</scope>
    <source>
        <strain evidence="3">KACC 11407</strain>
    </source>
</reference>
<protein>
    <submittedName>
        <fullName evidence="2">Uncharacterized protein</fullName>
    </submittedName>
</protein>
<dbReference type="RefSeq" id="WP_386753815.1">
    <property type="nucleotide sequence ID" value="NZ_JBHSNM010000001.1"/>
</dbReference>